<sequence length="292" mass="30884">MANVLQLLASGLATGAIYALVAIGFTLLWQTSQTINFAQGEFVMLPAFLILAAMRFGDLPFWPAVGIGAVLALIILGVLFKRLLVDPMLRHGVLPLVIATIAFGVFLKESVKEFYSAEAQPFPALVPAGDVSLAGVTLSLQDLAVIAVAVVAVVVLQLFLNRTRTGRCMQATAQNPTVARILGIPVERMILYTFLINAGLVTLASLLVSPIYLAKFSNGETLGLAAFIAAIVGGFNQIRGAIAGGLLLGVIDNLMAAYVSAQYRAAVPLLLLIAVILFRPQGLLGRAEERTV</sequence>
<dbReference type="OrthoDB" id="9778908at2"/>
<reference evidence="10 11" key="1">
    <citation type="submission" date="2014-01" db="EMBL/GenBank/DDBJ databases">
        <title>Genome sequence determination for a cystic fibrosis isolate, Inquilinus limosus.</title>
        <authorList>
            <person name="Pino M."/>
            <person name="Di Conza J."/>
            <person name="Gutkind G."/>
        </authorList>
    </citation>
    <scope>NUCLEOTIDE SEQUENCE [LARGE SCALE GENOMIC DNA]</scope>
    <source>
        <strain evidence="10 11">MP06</strain>
    </source>
</reference>
<dbReference type="GO" id="GO:0005886">
    <property type="term" value="C:plasma membrane"/>
    <property type="evidence" value="ECO:0007669"/>
    <property type="project" value="UniProtKB-SubCell"/>
</dbReference>
<feature type="transmembrane region" description="Helical" evidence="9">
    <location>
        <begin position="263"/>
        <end position="282"/>
    </location>
</feature>
<feature type="transmembrane region" description="Helical" evidence="9">
    <location>
        <begin position="224"/>
        <end position="251"/>
    </location>
</feature>
<evidence type="ECO:0000256" key="8">
    <source>
        <dbReference type="ARBA" id="ARBA00037998"/>
    </source>
</evidence>
<dbReference type="InterPro" id="IPR001851">
    <property type="entry name" value="ABC_transp_permease"/>
</dbReference>
<feature type="transmembrane region" description="Helical" evidence="9">
    <location>
        <begin position="60"/>
        <end position="80"/>
    </location>
</feature>
<feature type="transmembrane region" description="Helical" evidence="9">
    <location>
        <begin position="131"/>
        <end position="160"/>
    </location>
</feature>
<keyword evidence="6 9" id="KW-1133">Transmembrane helix</keyword>
<evidence type="ECO:0000256" key="7">
    <source>
        <dbReference type="ARBA" id="ARBA00023136"/>
    </source>
</evidence>
<dbReference type="Proteomes" id="UP000029995">
    <property type="component" value="Unassembled WGS sequence"/>
</dbReference>
<accession>A0A0A0DC89</accession>
<keyword evidence="4 9" id="KW-0812">Transmembrane</keyword>
<name>A0A0A0DC89_9PROT</name>
<dbReference type="InterPro" id="IPR052157">
    <property type="entry name" value="BCAA_transport_permease"/>
</dbReference>
<keyword evidence="3" id="KW-1003">Cell membrane</keyword>
<evidence type="ECO:0000256" key="3">
    <source>
        <dbReference type="ARBA" id="ARBA00022475"/>
    </source>
</evidence>
<gene>
    <name evidence="10" type="ORF">P409_03350</name>
</gene>
<evidence type="ECO:0000313" key="11">
    <source>
        <dbReference type="Proteomes" id="UP000029995"/>
    </source>
</evidence>
<evidence type="ECO:0000256" key="5">
    <source>
        <dbReference type="ARBA" id="ARBA00022970"/>
    </source>
</evidence>
<dbReference type="AlphaFoldDB" id="A0A0A0DC89"/>
<feature type="transmembrane region" description="Helical" evidence="9">
    <location>
        <begin position="92"/>
        <end position="111"/>
    </location>
</feature>
<evidence type="ECO:0000313" key="10">
    <source>
        <dbReference type="EMBL" id="KGM35640.1"/>
    </source>
</evidence>
<dbReference type="GO" id="GO:0006865">
    <property type="term" value="P:amino acid transport"/>
    <property type="evidence" value="ECO:0007669"/>
    <property type="project" value="UniProtKB-KW"/>
</dbReference>
<feature type="transmembrane region" description="Helical" evidence="9">
    <location>
        <begin position="6"/>
        <end position="28"/>
    </location>
</feature>
<dbReference type="Pfam" id="PF02653">
    <property type="entry name" value="BPD_transp_2"/>
    <property type="match status" value="1"/>
</dbReference>
<evidence type="ECO:0000256" key="2">
    <source>
        <dbReference type="ARBA" id="ARBA00022448"/>
    </source>
</evidence>
<dbReference type="GO" id="GO:0022857">
    <property type="term" value="F:transmembrane transporter activity"/>
    <property type="evidence" value="ECO:0007669"/>
    <property type="project" value="InterPro"/>
</dbReference>
<keyword evidence="2" id="KW-0813">Transport</keyword>
<evidence type="ECO:0000256" key="6">
    <source>
        <dbReference type="ARBA" id="ARBA00022989"/>
    </source>
</evidence>
<comment type="similarity">
    <text evidence="8">Belongs to the binding-protein-dependent transport system permease family. LivHM subfamily.</text>
</comment>
<proteinExistence type="inferred from homology"/>
<evidence type="ECO:0000256" key="4">
    <source>
        <dbReference type="ARBA" id="ARBA00022692"/>
    </source>
</evidence>
<evidence type="ECO:0000256" key="1">
    <source>
        <dbReference type="ARBA" id="ARBA00004651"/>
    </source>
</evidence>
<dbReference type="RefSeq" id="WP_034831687.1">
    <property type="nucleotide sequence ID" value="NZ_JANX01000018.1"/>
</dbReference>
<dbReference type="CDD" id="cd06582">
    <property type="entry name" value="TM_PBP1_LivH_like"/>
    <property type="match status" value="1"/>
</dbReference>
<comment type="subcellular location">
    <subcellularLocation>
        <location evidence="1">Cell membrane</location>
        <topology evidence="1">Multi-pass membrane protein</topology>
    </subcellularLocation>
</comment>
<keyword evidence="5" id="KW-0029">Amino-acid transport</keyword>
<evidence type="ECO:0000256" key="9">
    <source>
        <dbReference type="SAM" id="Phobius"/>
    </source>
</evidence>
<dbReference type="EMBL" id="JANX01000018">
    <property type="protein sequence ID" value="KGM35640.1"/>
    <property type="molecule type" value="Genomic_DNA"/>
</dbReference>
<dbReference type="PANTHER" id="PTHR11795:SF450">
    <property type="entry name" value="ABC TRANSPORTER PERMEASE PROTEIN"/>
    <property type="match status" value="1"/>
</dbReference>
<comment type="caution">
    <text evidence="10">The sequence shown here is derived from an EMBL/GenBank/DDBJ whole genome shotgun (WGS) entry which is preliminary data.</text>
</comment>
<keyword evidence="7 9" id="KW-0472">Membrane</keyword>
<protein>
    <submittedName>
        <fullName evidence="10">ABC transporter permease</fullName>
    </submittedName>
</protein>
<organism evidence="10 11">
    <name type="scientific">Inquilinus limosus MP06</name>
    <dbReference type="NCBI Taxonomy" id="1398085"/>
    <lineage>
        <taxon>Bacteria</taxon>
        <taxon>Pseudomonadati</taxon>
        <taxon>Pseudomonadota</taxon>
        <taxon>Alphaproteobacteria</taxon>
        <taxon>Rhodospirillales</taxon>
        <taxon>Rhodospirillaceae</taxon>
        <taxon>Inquilinus</taxon>
    </lineage>
</organism>
<feature type="transmembrane region" description="Helical" evidence="9">
    <location>
        <begin position="190"/>
        <end position="212"/>
    </location>
</feature>
<dbReference type="PANTHER" id="PTHR11795">
    <property type="entry name" value="BRANCHED-CHAIN AMINO ACID TRANSPORT SYSTEM PERMEASE PROTEIN LIVH"/>
    <property type="match status" value="1"/>
</dbReference>